<sequence length="314" mass="34796">MKKGGQKNDETPIGTTQASTPVLDSTNEDFLQKVIEGIGEEKTTTATSQDLDLAVELEKAVDEELSSPESSNNSNHAGKRIQEVYKKSGRWFPFLNKNKESQEIGIQNDQNTVSPIEAAQEEQELSQVLQNLELTAENNRACFLSPKSKPIVQKFTVILKDLINGVPTAYKDLEHLLDDSDGTLSKMYEKLPGFIKVLIAKLPDKIKGHLAPELIATAAQAPALALGSGISIAELISNPGAIYTMLRAIINVLKLRWPAFMGTNILLSMGLFVLLFVFWYCHKRGKEERLKQESRLNSSGRIEELNDDPMIENS</sequence>
<keyword evidence="4" id="KW-1185">Reference proteome</keyword>
<feature type="transmembrane region" description="Helical" evidence="2">
    <location>
        <begin position="257"/>
        <end position="281"/>
    </location>
</feature>
<evidence type="ECO:0000313" key="4">
    <source>
        <dbReference type="Proteomes" id="UP000030854"/>
    </source>
</evidence>
<feature type="compositionally biased region" description="Basic and acidic residues" evidence="1">
    <location>
        <begin position="1"/>
        <end position="10"/>
    </location>
</feature>
<proteinExistence type="predicted"/>
<dbReference type="STRING" id="52586.A0A0B1NY04"/>
<protein>
    <recommendedName>
        <fullName evidence="5">Ring-like domain-containing protein</fullName>
    </recommendedName>
</protein>
<dbReference type="Proteomes" id="UP000030854">
    <property type="component" value="Unassembled WGS sequence"/>
</dbReference>
<feature type="compositionally biased region" description="Polar residues" evidence="1">
    <location>
        <begin position="13"/>
        <end position="26"/>
    </location>
</feature>
<evidence type="ECO:0000256" key="1">
    <source>
        <dbReference type="SAM" id="MobiDB-lite"/>
    </source>
</evidence>
<name>A0A0B1NY04_UNCNE</name>
<organism evidence="3 4">
    <name type="scientific">Uncinula necator</name>
    <name type="common">Grape powdery mildew</name>
    <dbReference type="NCBI Taxonomy" id="52586"/>
    <lineage>
        <taxon>Eukaryota</taxon>
        <taxon>Fungi</taxon>
        <taxon>Dikarya</taxon>
        <taxon>Ascomycota</taxon>
        <taxon>Pezizomycotina</taxon>
        <taxon>Leotiomycetes</taxon>
        <taxon>Erysiphales</taxon>
        <taxon>Erysiphaceae</taxon>
        <taxon>Erysiphe</taxon>
    </lineage>
</organism>
<accession>A0A0B1NY04</accession>
<dbReference type="HOGENOM" id="CLU_031806_0_0_1"/>
<keyword evidence="2" id="KW-1133">Transmembrane helix</keyword>
<comment type="caution">
    <text evidence="3">The sequence shown here is derived from an EMBL/GenBank/DDBJ whole genome shotgun (WGS) entry which is preliminary data.</text>
</comment>
<dbReference type="EMBL" id="JNVN01003558">
    <property type="protein sequence ID" value="KHJ30823.1"/>
    <property type="molecule type" value="Genomic_DNA"/>
</dbReference>
<gene>
    <name evidence="3" type="ORF">EV44_g5976</name>
</gene>
<dbReference type="AlphaFoldDB" id="A0A0B1NY04"/>
<feature type="region of interest" description="Disordered" evidence="1">
    <location>
        <begin position="1"/>
        <end position="26"/>
    </location>
</feature>
<reference evidence="3 4" key="1">
    <citation type="journal article" date="2014" name="BMC Genomics">
        <title>Adaptive genomic structural variation in the grape powdery mildew pathogen, Erysiphe necator.</title>
        <authorList>
            <person name="Jones L."/>
            <person name="Riaz S."/>
            <person name="Morales-Cruz A."/>
            <person name="Amrine K.C."/>
            <person name="McGuire B."/>
            <person name="Gubler W.D."/>
            <person name="Walker M.A."/>
            <person name="Cantu D."/>
        </authorList>
    </citation>
    <scope>NUCLEOTIDE SEQUENCE [LARGE SCALE GENOMIC DNA]</scope>
    <source>
        <strain evidence="4">c</strain>
    </source>
</reference>
<evidence type="ECO:0008006" key="5">
    <source>
        <dbReference type="Google" id="ProtNLM"/>
    </source>
</evidence>
<keyword evidence="2" id="KW-0472">Membrane</keyword>
<evidence type="ECO:0000256" key="2">
    <source>
        <dbReference type="SAM" id="Phobius"/>
    </source>
</evidence>
<evidence type="ECO:0000313" key="3">
    <source>
        <dbReference type="EMBL" id="KHJ30823.1"/>
    </source>
</evidence>
<dbReference type="OMA" id="AFMGTNI"/>
<keyword evidence="2" id="KW-0812">Transmembrane</keyword>